<sequence>MRYLKLANRRLISKSIHQSNKFLQLSVEDRYLYDELVLYADDDGFCSELTMINVLNHFTEKNYQELEKAGLIIVSDSVVIIVDWLNNQDLKNHTNTQQIELTKITYIRTDWRYTTNLNDENVAMTLNDFLHKYNSKKTGIDLENLKETRNKLIKAESASNSPKPALVMEDKIGENRLKKAEKASPQNNDVQALERQGIDTHSNEAGGNRREKPKTAFLSTKSASNINKYNINKENINKEKESLPQESSTVNQKEIEQLIKFINSKFKTTFSTNNDQLIYFLSNELKVSSIDEIKDTLTVIKEKSSITPETDNLCLSYIKNEYPK</sequence>
<feature type="region of interest" description="Disordered" evidence="1">
    <location>
        <begin position="178"/>
        <end position="216"/>
    </location>
</feature>
<protein>
    <submittedName>
        <fullName evidence="2">Uncharacterized protein</fullName>
    </submittedName>
</protein>
<proteinExistence type="predicted"/>
<dbReference type="Proteomes" id="UP000004335">
    <property type="component" value="Unassembled WGS sequence"/>
</dbReference>
<dbReference type="EMBL" id="ACGX02000005">
    <property type="protein sequence ID" value="EGC15636.1"/>
    <property type="molecule type" value="Genomic_DNA"/>
</dbReference>
<reference evidence="2 3" key="1">
    <citation type="submission" date="2011-01" db="EMBL/GenBank/DDBJ databases">
        <authorList>
            <person name="Muzny D."/>
            <person name="Qin X."/>
            <person name="Buhay C."/>
            <person name="Dugan-Rocha S."/>
            <person name="Ding Y."/>
            <person name="Chen G."/>
            <person name="Hawes A."/>
            <person name="Holder M."/>
            <person name="Jhangiani S."/>
            <person name="Johnson A."/>
            <person name="Khan Z."/>
            <person name="Li Z."/>
            <person name="Liu W."/>
            <person name="Liu X."/>
            <person name="Perez L."/>
            <person name="Shen H."/>
            <person name="Wang Q."/>
            <person name="Watt J."/>
            <person name="Xi L."/>
            <person name="Xin Y."/>
            <person name="Zhou J."/>
            <person name="Deng J."/>
            <person name="Jiang H."/>
            <person name="Liu Y."/>
            <person name="Qu J."/>
            <person name="Song X.-Z."/>
            <person name="Zhang L."/>
            <person name="Villasana D."/>
            <person name="Johnson A."/>
            <person name="Liu J."/>
            <person name="Liyanage D."/>
            <person name="Lorensuhewa L."/>
            <person name="Robinson T."/>
            <person name="Song A."/>
            <person name="Song B.-B."/>
            <person name="Dinh H."/>
            <person name="Thornton R."/>
            <person name="Coyle M."/>
            <person name="Francisco L."/>
            <person name="Jackson L."/>
            <person name="Javaid M."/>
            <person name="Korchina V."/>
            <person name="Kovar C."/>
            <person name="Mata R."/>
            <person name="Mathew T."/>
            <person name="Ngo R."/>
            <person name="Nguyen L."/>
            <person name="Nguyen N."/>
            <person name="Okwuonu G."/>
            <person name="Ongeri F."/>
            <person name="Pham C."/>
            <person name="Simmons D."/>
            <person name="Wilczek-Boney K."/>
            <person name="Hale W."/>
            <person name="Jakkamsetti A."/>
            <person name="Pham P."/>
            <person name="Ruth R."/>
            <person name="San Lucas F."/>
            <person name="Warren J."/>
            <person name="Zhang J."/>
            <person name="Zhao Z."/>
            <person name="Zhou C."/>
            <person name="Zhu D."/>
            <person name="Lee S."/>
            <person name="Bess C."/>
            <person name="Blankenburg K."/>
            <person name="Forbes L."/>
            <person name="Fu Q."/>
            <person name="Gubbala S."/>
            <person name="Hirani K."/>
            <person name="Jayaseelan J.C."/>
            <person name="Lara F."/>
            <person name="Munidasa M."/>
            <person name="Palculict T."/>
            <person name="Patil S."/>
            <person name="Pu L.-L."/>
            <person name="Saada N."/>
            <person name="Tang L."/>
            <person name="Weissenberger G."/>
            <person name="Zhu Y."/>
            <person name="Hemphill L."/>
            <person name="Shang Y."/>
            <person name="Youmans B."/>
            <person name="Ayvaz T."/>
            <person name="Ross M."/>
            <person name="Santibanez J."/>
            <person name="Aqrawi P."/>
            <person name="Gross S."/>
            <person name="Joshi V."/>
            <person name="Fowler G."/>
            <person name="Nazareth L."/>
            <person name="Reid J."/>
            <person name="Worley K."/>
            <person name="Petrosino J."/>
            <person name="Highlander S."/>
            <person name="Gibbs R."/>
        </authorList>
    </citation>
    <scope>NUCLEOTIDE SEQUENCE [LARGE SCALE GENOMIC DNA]</scope>
    <source>
        <strain evidence="2 3">MM4-1A</strain>
    </source>
</reference>
<dbReference type="AlphaFoldDB" id="A0A828RJK8"/>
<organism evidence="2 3">
    <name type="scientific">Limosilactobacillus reuteri MM4-1A</name>
    <dbReference type="NCBI Taxonomy" id="548485"/>
    <lineage>
        <taxon>Bacteria</taxon>
        <taxon>Bacillati</taxon>
        <taxon>Bacillota</taxon>
        <taxon>Bacilli</taxon>
        <taxon>Lactobacillales</taxon>
        <taxon>Lactobacillaceae</taxon>
        <taxon>Limosilactobacillus</taxon>
    </lineage>
</organism>
<feature type="compositionally biased region" description="Basic and acidic residues" evidence="1">
    <location>
        <begin position="196"/>
        <end position="214"/>
    </location>
</feature>
<evidence type="ECO:0000313" key="2">
    <source>
        <dbReference type="EMBL" id="EGC15636.1"/>
    </source>
</evidence>
<gene>
    <name evidence="2" type="ORF">HMPREF0536_10481</name>
</gene>
<evidence type="ECO:0000313" key="3">
    <source>
        <dbReference type="Proteomes" id="UP000004335"/>
    </source>
</evidence>
<name>A0A828RJK8_LIMRT</name>
<evidence type="ECO:0000256" key="1">
    <source>
        <dbReference type="SAM" id="MobiDB-lite"/>
    </source>
</evidence>
<accession>A0A828RJK8</accession>
<comment type="caution">
    <text evidence="2">The sequence shown here is derived from an EMBL/GenBank/DDBJ whole genome shotgun (WGS) entry which is preliminary data.</text>
</comment>